<dbReference type="Proteomes" id="UP000005225">
    <property type="component" value="Unassembled WGS sequence"/>
</dbReference>
<dbReference type="AlphaFoldDB" id="H0XMY2"/>
<feature type="compositionally biased region" description="Basic and acidic residues" evidence="1">
    <location>
        <begin position="157"/>
        <end position="173"/>
    </location>
</feature>
<proteinExistence type="predicted"/>
<protein>
    <submittedName>
        <fullName evidence="2">Uncharacterized protein</fullName>
    </submittedName>
</protein>
<feature type="compositionally biased region" description="Basic and acidic residues" evidence="1">
    <location>
        <begin position="1"/>
        <end position="14"/>
    </location>
</feature>
<keyword evidence="3" id="KW-1185">Reference proteome</keyword>
<feature type="compositionally biased region" description="Polar residues" evidence="1">
    <location>
        <begin position="141"/>
        <end position="155"/>
    </location>
</feature>
<evidence type="ECO:0000256" key="1">
    <source>
        <dbReference type="SAM" id="MobiDB-lite"/>
    </source>
</evidence>
<name>H0XMY2_OTOGA</name>
<evidence type="ECO:0000313" key="3">
    <source>
        <dbReference type="Proteomes" id="UP000005225"/>
    </source>
</evidence>
<feature type="compositionally biased region" description="Basic and acidic residues" evidence="1">
    <location>
        <begin position="99"/>
        <end position="120"/>
    </location>
</feature>
<dbReference type="InParanoid" id="H0XMY2"/>
<reference evidence="2" key="3">
    <citation type="submission" date="2025-09" db="UniProtKB">
        <authorList>
            <consortium name="Ensembl"/>
        </authorList>
    </citation>
    <scope>IDENTIFICATION</scope>
</reference>
<dbReference type="HOGENOM" id="CLU_1457707_0_0_1"/>
<feature type="compositionally biased region" description="Basic and acidic residues" evidence="1">
    <location>
        <begin position="44"/>
        <end position="53"/>
    </location>
</feature>
<sequence length="186" mass="21346">PQAPKEETSPKEETPENEGMSLCPRRQSKTDTEQQRTKAPGPAEKVKRNEKKCLKISQELETQNPNDRVKEPTLHDKDSERRVCLRSVRQNKGPQPNPAEDKGSEAGVETHTKNHREKGVRGNSDVMCLRSRKTELQAKVNTLESEPQQRVTQSIKRCAENPRRENKNQKPEVIRTGQIHIDHEYI</sequence>
<feature type="region of interest" description="Disordered" evidence="1">
    <location>
        <begin position="141"/>
        <end position="174"/>
    </location>
</feature>
<feature type="region of interest" description="Disordered" evidence="1">
    <location>
        <begin position="1"/>
        <end position="128"/>
    </location>
</feature>
<reference evidence="2" key="2">
    <citation type="submission" date="2025-08" db="UniProtKB">
        <authorList>
            <consortium name="Ensembl"/>
        </authorList>
    </citation>
    <scope>IDENTIFICATION</scope>
</reference>
<dbReference type="STRING" id="30611.ENSOGAP00000017473"/>
<dbReference type="GO" id="GO:0005634">
    <property type="term" value="C:nucleus"/>
    <property type="evidence" value="ECO:0007669"/>
    <property type="project" value="TreeGrafter"/>
</dbReference>
<dbReference type="Ensembl" id="ENSOGAT00000024729.1">
    <property type="protein sequence ID" value="ENSOGAP00000017473.1"/>
    <property type="gene ID" value="ENSOGAG00000030917.1"/>
</dbReference>
<accession>H0XMY2</accession>
<dbReference type="PANTHER" id="PTHR21603">
    <property type="entry name" value="ANTIGEN KI-67-LIKE PROTEIN"/>
    <property type="match status" value="1"/>
</dbReference>
<reference evidence="3" key="1">
    <citation type="submission" date="2011-03" db="EMBL/GenBank/DDBJ databases">
        <title>Version 3 of the genome sequence of Otolemur garnettii (Bushbaby).</title>
        <authorList>
            <consortium name="The Broad Institute Genome Sequencing Platform"/>
            <person name="Di Palma F."/>
            <person name="Johnson J."/>
            <person name="Lander E.S."/>
            <person name="Lindblad-Toh K."/>
            <person name="Jaffe D.B."/>
            <person name="Gnerre S."/>
            <person name="MacCallum I."/>
            <person name="Przybylski D."/>
            <person name="Ribeiro F.J."/>
            <person name="Burton J.N."/>
            <person name="Walker B.J."/>
            <person name="Sharpe T."/>
            <person name="Hall G."/>
        </authorList>
    </citation>
    <scope>NUCLEOTIDE SEQUENCE [LARGE SCALE GENOMIC DNA]</scope>
</reference>
<dbReference type="GO" id="GO:0051983">
    <property type="term" value="P:regulation of chromosome segregation"/>
    <property type="evidence" value="ECO:0007669"/>
    <property type="project" value="TreeGrafter"/>
</dbReference>
<dbReference type="PANTHER" id="PTHR21603:SF17">
    <property type="entry name" value="PROLIFERATION MARKER PROTEIN KI-67"/>
    <property type="match status" value="1"/>
</dbReference>
<organism evidence="2 3">
    <name type="scientific">Otolemur garnettii</name>
    <name type="common">Small-eared galago</name>
    <name type="synonym">Garnett's greater bushbaby</name>
    <dbReference type="NCBI Taxonomy" id="30611"/>
    <lineage>
        <taxon>Eukaryota</taxon>
        <taxon>Metazoa</taxon>
        <taxon>Chordata</taxon>
        <taxon>Craniata</taxon>
        <taxon>Vertebrata</taxon>
        <taxon>Euteleostomi</taxon>
        <taxon>Mammalia</taxon>
        <taxon>Eutheria</taxon>
        <taxon>Euarchontoglires</taxon>
        <taxon>Primates</taxon>
        <taxon>Strepsirrhini</taxon>
        <taxon>Lorisiformes</taxon>
        <taxon>Galagidae</taxon>
        <taxon>Otolemur</taxon>
    </lineage>
</organism>
<dbReference type="GO" id="GO:0005694">
    <property type="term" value="C:chromosome"/>
    <property type="evidence" value="ECO:0007669"/>
    <property type="project" value="TreeGrafter"/>
</dbReference>
<dbReference type="GO" id="GO:0007088">
    <property type="term" value="P:regulation of mitotic nuclear division"/>
    <property type="evidence" value="ECO:0007669"/>
    <property type="project" value="TreeGrafter"/>
</dbReference>
<dbReference type="eggNOG" id="ENOG502QRVV">
    <property type="taxonomic scope" value="Eukaryota"/>
</dbReference>
<dbReference type="GeneTree" id="ENSGT00940000154352"/>
<evidence type="ECO:0000313" key="2">
    <source>
        <dbReference type="Ensembl" id="ENSOGAP00000017473.1"/>
    </source>
</evidence>
<dbReference type="EMBL" id="AAQR03180214">
    <property type="status" value="NOT_ANNOTATED_CDS"/>
    <property type="molecule type" value="Genomic_DNA"/>
</dbReference>
<feature type="compositionally biased region" description="Basic and acidic residues" evidence="1">
    <location>
        <begin position="67"/>
        <end position="83"/>
    </location>
</feature>